<feature type="region of interest" description="Disordered" evidence="1">
    <location>
        <begin position="437"/>
        <end position="470"/>
    </location>
</feature>
<feature type="compositionally biased region" description="Low complexity" evidence="1">
    <location>
        <begin position="64"/>
        <end position="106"/>
    </location>
</feature>
<accession>A0A2R5GR51</accession>
<evidence type="ECO:0000313" key="2">
    <source>
        <dbReference type="EMBL" id="GBG30831.1"/>
    </source>
</evidence>
<name>A0A2R5GR51_9STRA</name>
<dbReference type="AlphaFoldDB" id="A0A2R5GR51"/>
<reference evidence="2 3" key="1">
    <citation type="submission" date="2017-12" db="EMBL/GenBank/DDBJ databases">
        <title>Sequencing, de novo assembly and annotation of complete genome of a new Thraustochytrid species, strain FCC1311.</title>
        <authorList>
            <person name="Sedici K."/>
            <person name="Godart F."/>
            <person name="Aiese Cigliano R."/>
            <person name="Sanseverino W."/>
            <person name="Barakat M."/>
            <person name="Ortet P."/>
            <person name="Marechal E."/>
            <person name="Cagnac O."/>
            <person name="Amato A."/>
        </authorList>
    </citation>
    <scope>NUCLEOTIDE SEQUENCE [LARGE SCALE GENOMIC DNA]</scope>
</reference>
<comment type="caution">
    <text evidence="2">The sequence shown here is derived from an EMBL/GenBank/DDBJ whole genome shotgun (WGS) entry which is preliminary data.</text>
</comment>
<dbReference type="InParanoid" id="A0A2R5GR51"/>
<feature type="compositionally biased region" description="Basic residues" evidence="1">
    <location>
        <begin position="461"/>
        <end position="470"/>
    </location>
</feature>
<proteinExistence type="predicted"/>
<protein>
    <submittedName>
        <fullName evidence="2">Uncharacterized protein</fullName>
    </submittedName>
</protein>
<sequence length="470" mass="51630">MVDPLEPINHTQCRPGDGIFANLSNADVETGKWVLSLFADSSSRVDASRDDSTSSQSHTIYGLSDCSSTDETSTEASLRLSDSSPQASASQDDPTSSQSLTLSGLSDCSSTDVETGTEASLRLSDSSPQASAPQDDPASAQSQILQYLKALSRSYQSAADGLAKLATDALATEVLRGCNETVSWELRKLIILAQRLDSILQPVQAQRAQTVTTHQHVPAASKVDTHVLPPGMHYTYWKDVRPLIMLLVCPSTTSNFEKLIVILEFLDEKENVVYTEEIELTQTGTNVLTNLKRKSEKGKAFQKVQVAQFLNDLLLVKLDLSLRSPPKALPASKASEAGRPCKISFAGVTPQGATKSLLKDYPMVFKIRPSNPNKPSKPDSSKVDIDYERKLKKYYANKKAYDEKVDAIFAEARKHQLDCKLKFPGTPHHLFGFKEEKIGVKSTSSTPKRKQRVEPEFPAPKRSRRAISTQ</sequence>
<organism evidence="2 3">
    <name type="scientific">Hondaea fermentalgiana</name>
    <dbReference type="NCBI Taxonomy" id="2315210"/>
    <lineage>
        <taxon>Eukaryota</taxon>
        <taxon>Sar</taxon>
        <taxon>Stramenopiles</taxon>
        <taxon>Bigyra</taxon>
        <taxon>Labyrinthulomycetes</taxon>
        <taxon>Thraustochytrida</taxon>
        <taxon>Thraustochytriidae</taxon>
        <taxon>Hondaea</taxon>
    </lineage>
</organism>
<keyword evidence="3" id="KW-1185">Reference proteome</keyword>
<feature type="compositionally biased region" description="Polar residues" evidence="1">
    <location>
        <begin position="107"/>
        <end position="132"/>
    </location>
</feature>
<feature type="region of interest" description="Disordered" evidence="1">
    <location>
        <begin position="44"/>
        <end position="139"/>
    </location>
</feature>
<gene>
    <name evidence="2" type="ORF">FCC1311_070512</name>
</gene>
<evidence type="ECO:0000313" key="3">
    <source>
        <dbReference type="Proteomes" id="UP000241890"/>
    </source>
</evidence>
<evidence type="ECO:0000256" key="1">
    <source>
        <dbReference type="SAM" id="MobiDB-lite"/>
    </source>
</evidence>
<dbReference type="EMBL" id="BEYU01000084">
    <property type="protein sequence ID" value="GBG30831.1"/>
    <property type="molecule type" value="Genomic_DNA"/>
</dbReference>
<dbReference type="Proteomes" id="UP000241890">
    <property type="component" value="Unassembled WGS sequence"/>
</dbReference>